<sequence length="46" mass="4953">MSETLATESADVYEPPMLAEAGDYTELTQGVEGITPEGYHAHWVGV</sequence>
<keyword evidence="2" id="KW-1185">Reference proteome</keyword>
<comment type="caution">
    <text evidence="1">The sequence shown here is derived from an EMBL/GenBank/DDBJ whole genome shotgun (WGS) entry which is preliminary data.</text>
</comment>
<dbReference type="Proteomes" id="UP001220022">
    <property type="component" value="Unassembled WGS sequence"/>
</dbReference>
<accession>A0ABT5YVG4</accession>
<organism evidence="1 2">
    <name type="scientific">Streptantibioticus ferralitis</name>
    <dbReference type="NCBI Taxonomy" id="236510"/>
    <lineage>
        <taxon>Bacteria</taxon>
        <taxon>Bacillati</taxon>
        <taxon>Actinomycetota</taxon>
        <taxon>Actinomycetes</taxon>
        <taxon>Kitasatosporales</taxon>
        <taxon>Streptomycetaceae</taxon>
        <taxon>Streptantibioticus</taxon>
    </lineage>
</organism>
<dbReference type="EMBL" id="JARHTQ010000004">
    <property type="protein sequence ID" value="MDF2255581.1"/>
    <property type="molecule type" value="Genomic_DNA"/>
</dbReference>
<name>A0ABT5YVG4_9ACTN</name>
<protein>
    <submittedName>
        <fullName evidence="1">Lasso RiPP family leader peptide-containing protein</fullName>
    </submittedName>
</protein>
<gene>
    <name evidence="1" type="ORF">P2L57_07555</name>
</gene>
<evidence type="ECO:0000313" key="1">
    <source>
        <dbReference type="EMBL" id="MDF2255581.1"/>
    </source>
</evidence>
<reference evidence="1 2" key="1">
    <citation type="submission" date="2023-03" db="EMBL/GenBank/DDBJ databases">
        <title>Draft genome sequence of type strain Streptomyces ferralitis JCM 14344.</title>
        <authorList>
            <person name="Klaysubun C."/>
            <person name="Duangmal K."/>
        </authorList>
    </citation>
    <scope>NUCLEOTIDE SEQUENCE [LARGE SCALE GENOMIC DNA]</scope>
    <source>
        <strain evidence="1 2">JCM 14344</strain>
    </source>
</reference>
<proteinExistence type="predicted"/>
<dbReference type="RefSeq" id="WP_275810303.1">
    <property type="nucleotide sequence ID" value="NZ_BAAANM010000017.1"/>
</dbReference>
<dbReference type="NCBIfam" id="NF033521">
    <property type="entry name" value="lasso_leader_L3"/>
    <property type="match status" value="1"/>
</dbReference>
<evidence type="ECO:0000313" key="2">
    <source>
        <dbReference type="Proteomes" id="UP001220022"/>
    </source>
</evidence>